<organism evidence="1 2">
    <name type="scientific">Acidihalobacter aeolianus</name>
    <dbReference type="NCBI Taxonomy" id="2792603"/>
    <lineage>
        <taxon>Bacteria</taxon>
        <taxon>Pseudomonadati</taxon>
        <taxon>Pseudomonadota</taxon>
        <taxon>Gammaproteobacteria</taxon>
        <taxon>Chromatiales</taxon>
        <taxon>Ectothiorhodospiraceae</taxon>
        <taxon>Acidihalobacter</taxon>
    </lineage>
</organism>
<dbReference type="KEGG" id="aaeo:BJI67_11630"/>
<evidence type="ECO:0000313" key="1">
    <source>
        <dbReference type="EMBL" id="AOV17623.1"/>
    </source>
</evidence>
<keyword evidence="2" id="KW-1185">Reference proteome</keyword>
<dbReference type="EMBL" id="CP017448">
    <property type="protein sequence ID" value="AOV17623.1"/>
    <property type="molecule type" value="Genomic_DNA"/>
</dbReference>
<evidence type="ECO:0000313" key="2">
    <source>
        <dbReference type="Proteomes" id="UP000095342"/>
    </source>
</evidence>
<gene>
    <name evidence="1" type="ORF">BJI67_11630</name>
</gene>
<dbReference type="Pfam" id="PF03928">
    <property type="entry name" value="HbpS-like"/>
    <property type="match status" value="1"/>
</dbReference>
<dbReference type="InterPro" id="IPR005624">
    <property type="entry name" value="PduO/GlcC-like"/>
</dbReference>
<dbReference type="PANTHER" id="PTHR34309">
    <property type="entry name" value="SLR1406 PROTEIN"/>
    <property type="match status" value="1"/>
</dbReference>
<dbReference type="InterPro" id="IPR052517">
    <property type="entry name" value="GlcG_carb_metab_protein"/>
</dbReference>
<dbReference type="RefSeq" id="WP_070073169.1">
    <property type="nucleotide sequence ID" value="NZ_CP017448.1"/>
</dbReference>
<sequence>MPKTNQSNEQTRLLLVTSLILLCWAGSSFAESPIVEIPRLTLNSALKIAKTALLTCQHKGISVAVTLLDRGGNVQVILRDTLASDLTLAISRDKAYTALSFNTPTADLGERAKSPLGRMPRMAMFAGGLPIHAGGTLVGAIGVSGAPSGDTDAICAKAGVDSLQTDLDMAGG</sequence>
<accession>A0A1D8K9I0</accession>
<dbReference type="SUPFAM" id="SSF143744">
    <property type="entry name" value="GlcG-like"/>
    <property type="match status" value="1"/>
</dbReference>
<reference evidence="1 2" key="1">
    <citation type="submission" date="2016-09" db="EMBL/GenBank/DDBJ databases">
        <title>Acidihalobacter prosperus V6 (DSM14174).</title>
        <authorList>
            <person name="Khaleque H.N."/>
            <person name="Ramsay J.P."/>
            <person name="Murphy R.J.T."/>
            <person name="Kaksonen A.H."/>
            <person name="Boxall N.J."/>
            <person name="Watkin E.L.J."/>
        </authorList>
    </citation>
    <scope>NUCLEOTIDE SEQUENCE [LARGE SCALE GENOMIC DNA]</scope>
    <source>
        <strain evidence="1 2">V6</strain>
    </source>
</reference>
<protein>
    <recommendedName>
        <fullName evidence="3">Adenosylcobalamin biosynthesis, GlcG-related protein</fullName>
    </recommendedName>
</protein>
<proteinExistence type="predicted"/>
<dbReference type="Proteomes" id="UP000095342">
    <property type="component" value="Chromosome"/>
</dbReference>
<dbReference type="PANTHER" id="PTHR34309:SF10">
    <property type="entry name" value="SLR1406 PROTEIN"/>
    <property type="match status" value="1"/>
</dbReference>
<dbReference type="Gene3D" id="3.30.450.150">
    <property type="entry name" value="Haem-degrading domain"/>
    <property type="match status" value="1"/>
</dbReference>
<dbReference type="InterPro" id="IPR038084">
    <property type="entry name" value="PduO/GlcC-like_sf"/>
</dbReference>
<dbReference type="AlphaFoldDB" id="A0A1D8K9I0"/>
<evidence type="ECO:0008006" key="3">
    <source>
        <dbReference type="Google" id="ProtNLM"/>
    </source>
</evidence>
<name>A0A1D8K9I0_9GAMM</name>